<dbReference type="GO" id="GO:0005737">
    <property type="term" value="C:cytoplasm"/>
    <property type="evidence" value="ECO:0007669"/>
    <property type="project" value="TreeGrafter"/>
</dbReference>
<evidence type="ECO:0000256" key="3">
    <source>
        <dbReference type="ARBA" id="ARBA00022598"/>
    </source>
</evidence>
<dbReference type="InterPro" id="IPR028923">
    <property type="entry name" value="SAICAR_synt/ADE2_N"/>
</dbReference>
<dbReference type="HAMAP" id="MF_00137">
    <property type="entry name" value="SAICAR_synth"/>
    <property type="match status" value="1"/>
</dbReference>
<feature type="domain" description="SAICAR synthetase/ADE2 N-terminal" evidence="9">
    <location>
        <begin position="15"/>
        <end position="265"/>
    </location>
</feature>
<dbReference type="InterPro" id="IPR018236">
    <property type="entry name" value="SAICAR_synthetase_CS"/>
</dbReference>
<keyword evidence="6 8" id="KW-0067">ATP-binding</keyword>
<dbReference type="Gene3D" id="3.30.470.20">
    <property type="entry name" value="ATP-grasp fold, B domain"/>
    <property type="match status" value="1"/>
</dbReference>
<dbReference type="NCBIfam" id="TIGR00081">
    <property type="entry name" value="purC"/>
    <property type="match status" value="1"/>
</dbReference>
<dbReference type="PANTHER" id="PTHR43700:SF1">
    <property type="entry name" value="PHOSPHORIBOSYLAMINOIMIDAZOLE-SUCCINOCARBOXAMIDE SYNTHASE"/>
    <property type="match status" value="1"/>
</dbReference>
<evidence type="ECO:0000256" key="7">
    <source>
        <dbReference type="ARBA" id="ARBA00048475"/>
    </source>
</evidence>
<keyword evidence="5 8" id="KW-0658">Purine biosynthesis</keyword>
<evidence type="ECO:0000256" key="4">
    <source>
        <dbReference type="ARBA" id="ARBA00022741"/>
    </source>
</evidence>
<comment type="caution">
    <text evidence="10">The sequence shown here is derived from an EMBL/GenBank/DDBJ whole genome shotgun (WGS) entry which is preliminary data.</text>
</comment>
<organism evidence="10 11">
    <name type="scientific">Candidatus Kaiserbacteria bacterium RIFCSPHIGHO2_12_FULL_53_13</name>
    <dbReference type="NCBI Taxonomy" id="1798502"/>
    <lineage>
        <taxon>Bacteria</taxon>
        <taxon>Candidatus Kaiseribacteriota</taxon>
    </lineage>
</organism>
<keyword evidence="3 8" id="KW-0436">Ligase</keyword>
<dbReference type="PANTHER" id="PTHR43700">
    <property type="entry name" value="PHOSPHORIBOSYLAMINOIMIDAZOLE-SUCCINOCARBOXAMIDE SYNTHASE"/>
    <property type="match status" value="1"/>
</dbReference>
<dbReference type="EMBL" id="MFLP01000010">
    <property type="protein sequence ID" value="OGG71181.1"/>
    <property type="molecule type" value="Genomic_DNA"/>
</dbReference>
<proteinExistence type="inferred from homology"/>
<gene>
    <name evidence="8" type="primary">purC</name>
    <name evidence="10" type="ORF">A3F27_02715</name>
</gene>
<dbReference type="Pfam" id="PF01259">
    <property type="entry name" value="SAICAR_synt"/>
    <property type="match status" value="1"/>
</dbReference>
<name>A0A1F6EC09_9BACT</name>
<dbReference type="GO" id="GO:0004639">
    <property type="term" value="F:phosphoribosylaminoimidazolesuccinocarboxamide synthase activity"/>
    <property type="evidence" value="ECO:0007669"/>
    <property type="project" value="UniProtKB-UniRule"/>
</dbReference>
<dbReference type="SUPFAM" id="SSF56104">
    <property type="entry name" value="SAICAR synthase-like"/>
    <property type="match status" value="1"/>
</dbReference>
<accession>A0A1F6EC09</accession>
<comment type="pathway">
    <text evidence="1 8">Purine metabolism; IMP biosynthesis via de novo pathway; 5-amino-1-(5-phospho-D-ribosyl)imidazole-4-carboxamide from 5-amino-1-(5-phospho-D-ribosyl)imidazole-4-carboxylate: step 1/2.</text>
</comment>
<dbReference type="NCBIfam" id="NF009251">
    <property type="entry name" value="PRK12607.1"/>
    <property type="match status" value="1"/>
</dbReference>
<keyword evidence="4 8" id="KW-0547">Nucleotide-binding</keyword>
<dbReference type="Proteomes" id="UP000176689">
    <property type="component" value="Unassembled WGS sequence"/>
</dbReference>
<sequence length="314" mass="36029">MDILKKTDFQWLGKKYTGKVRDVYEQKDQLFLITTDRHSSFDRIIAHIPWKGQVLNQISAWWFRETKDMVPNHMLAVPDPNVTVAKKCTTVPVEAVVRGYLTGVTGTSIWTRYSKGERTFGGLTLPDGMKKNQKLPHPIFDPTTKEEKHDRTLTSSEMVAEGLITQARFDEVKATALALFARGQEIALKNGLILVDTKYEFGTDDSSSGEGTLTLIDEIHTPDSSRFWQLGSYQGRIDAGQEPEYFDKEFLRLWFREHCDPYKDATLPEAPEELVEELSRRYIQMYEQITGGKFVRGETPVLPRIERNLRSYAI</sequence>
<dbReference type="AlphaFoldDB" id="A0A1F6EC09"/>
<dbReference type="Gene3D" id="3.30.200.20">
    <property type="entry name" value="Phosphorylase Kinase, domain 1"/>
    <property type="match status" value="1"/>
</dbReference>
<dbReference type="GO" id="GO:0005524">
    <property type="term" value="F:ATP binding"/>
    <property type="evidence" value="ECO:0007669"/>
    <property type="project" value="UniProtKB-KW"/>
</dbReference>
<reference evidence="10 11" key="1">
    <citation type="journal article" date="2016" name="Nat. Commun.">
        <title>Thousands of microbial genomes shed light on interconnected biogeochemical processes in an aquifer system.</title>
        <authorList>
            <person name="Anantharaman K."/>
            <person name="Brown C.T."/>
            <person name="Hug L.A."/>
            <person name="Sharon I."/>
            <person name="Castelle C.J."/>
            <person name="Probst A.J."/>
            <person name="Thomas B.C."/>
            <person name="Singh A."/>
            <person name="Wilkins M.J."/>
            <person name="Karaoz U."/>
            <person name="Brodie E.L."/>
            <person name="Williams K.H."/>
            <person name="Hubbard S.S."/>
            <person name="Banfield J.F."/>
        </authorList>
    </citation>
    <scope>NUCLEOTIDE SEQUENCE [LARGE SCALE GENOMIC DNA]</scope>
</reference>
<dbReference type="InterPro" id="IPR001636">
    <property type="entry name" value="SAICAR_synth"/>
</dbReference>
<dbReference type="CDD" id="cd01414">
    <property type="entry name" value="SAICAR_synt_Sc"/>
    <property type="match status" value="1"/>
</dbReference>
<dbReference type="PROSITE" id="PS01058">
    <property type="entry name" value="SAICAR_SYNTHETASE_2"/>
    <property type="match status" value="1"/>
</dbReference>
<comment type="catalytic activity">
    <reaction evidence="7 8">
        <text>5-amino-1-(5-phospho-D-ribosyl)imidazole-4-carboxylate + L-aspartate + ATP = (2S)-2-[5-amino-1-(5-phospho-beta-D-ribosyl)imidazole-4-carboxamido]succinate + ADP + phosphate + 2 H(+)</text>
        <dbReference type="Rhea" id="RHEA:22628"/>
        <dbReference type="ChEBI" id="CHEBI:15378"/>
        <dbReference type="ChEBI" id="CHEBI:29991"/>
        <dbReference type="ChEBI" id="CHEBI:30616"/>
        <dbReference type="ChEBI" id="CHEBI:43474"/>
        <dbReference type="ChEBI" id="CHEBI:58443"/>
        <dbReference type="ChEBI" id="CHEBI:77657"/>
        <dbReference type="ChEBI" id="CHEBI:456216"/>
        <dbReference type="EC" id="6.3.2.6"/>
    </reaction>
</comment>
<protein>
    <recommendedName>
        <fullName evidence="8">Phosphoribosylaminoimidazole-succinocarboxamide synthase</fullName>
        <ecNumber evidence="8">6.3.2.6</ecNumber>
    </recommendedName>
    <alternativeName>
        <fullName evidence="8">SAICAR synthetase</fullName>
    </alternativeName>
</protein>
<evidence type="ECO:0000256" key="1">
    <source>
        <dbReference type="ARBA" id="ARBA00004672"/>
    </source>
</evidence>
<evidence type="ECO:0000259" key="9">
    <source>
        <dbReference type="Pfam" id="PF01259"/>
    </source>
</evidence>
<evidence type="ECO:0000256" key="5">
    <source>
        <dbReference type="ARBA" id="ARBA00022755"/>
    </source>
</evidence>
<evidence type="ECO:0000313" key="11">
    <source>
        <dbReference type="Proteomes" id="UP000176689"/>
    </source>
</evidence>
<evidence type="ECO:0000313" key="10">
    <source>
        <dbReference type="EMBL" id="OGG71181.1"/>
    </source>
</evidence>
<dbReference type="EC" id="6.3.2.6" evidence="8"/>
<dbReference type="GO" id="GO:0006189">
    <property type="term" value="P:'de novo' IMP biosynthetic process"/>
    <property type="evidence" value="ECO:0007669"/>
    <property type="project" value="UniProtKB-UniRule"/>
</dbReference>
<dbReference type="FunFam" id="3.30.200.20:FF:000199">
    <property type="entry name" value="Phosphoribosylaminoimidazole-succinocarboxamide synthase"/>
    <property type="match status" value="1"/>
</dbReference>
<evidence type="ECO:0000256" key="8">
    <source>
        <dbReference type="HAMAP-Rule" id="MF_00137"/>
    </source>
</evidence>
<dbReference type="UniPathway" id="UPA00074">
    <property type="reaction ID" value="UER00131"/>
</dbReference>
<comment type="similarity">
    <text evidence="2 8">Belongs to the SAICAR synthetase family.</text>
</comment>
<evidence type="ECO:0000256" key="2">
    <source>
        <dbReference type="ARBA" id="ARBA00010190"/>
    </source>
</evidence>
<evidence type="ECO:0000256" key="6">
    <source>
        <dbReference type="ARBA" id="ARBA00022840"/>
    </source>
</evidence>